<dbReference type="GO" id="GO:0070096">
    <property type="term" value="P:mitochondrial outer membrane translocase complex assembly"/>
    <property type="evidence" value="ECO:0007669"/>
    <property type="project" value="InterPro"/>
</dbReference>
<dbReference type="PANTHER" id="PTHR28230">
    <property type="entry name" value="CHROMOSOME 1, WHOLE GENOME SHOTGUN SEQUENCE"/>
    <property type="match status" value="1"/>
</dbReference>
<protein>
    <submittedName>
        <fullName evidence="2">Uncharacterized protein</fullName>
    </submittedName>
</protein>
<sequence length="135" mass="15068">MPVNRPSYLSESIYNVLRDNQTRRRKSTGNGEALDTVDSDLESSSSSSDAGSPRISPVYALALDGSDAASEAGHRSEEEYEYDLEAELHEILEQIKFMVGGVLVPLAGRWVGRRFSHWIWGKAIQYYYRPAIIAA</sequence>
<dbReference type="Proteomes" id="UP000268162">
    <property type="component" value="Unassembled WGS sequence"/>
</dbReference>
<feature type="compositionally biased region" description="Low complexity" evidence="1">
    <location>
        <begin position="42"/>
        <end position="55"/>
    </location>
</feature>
<dbReference type="Pfam" id="PF19117">
    <property type="entry name" value="Mim2"/>
    <property type="match status" value="1"/>
</dbReference>
<gene>
    <name evidence="2" type="ORF">BJ085DRAFT_33649</name>
</gene>
<reference evidence="3" key="1">
    <citation type="journal article" date="2018" name="Nat. Microbiol.">
        <title>Leveraging single-cell genomics to expand the fungal tree of life.</title>
        <authorList>
            <person name="Ahrendt S.R."/>
            <person name="Quandt C.A."/>
            <person name="Ciobanu D."/>
            <person name="Clum A."/>
            <person name="Salamov A."/>
            <person name="Andreopoulos B."/>
            <person name="Cheng J.F."/>
            <person name="Woyke T."/>
            <person name="Pelin A."/>
            <person name="Henrissat B."/>
            <person name="Reynolds N.K."/>
            <person name="Benny G.L."/>
            <person name="Smith M.E."/>
            <person name="James T.Y."/>
            <person name="Grigoriev I.V."/>
        </authorList>
    </citation>
    <scope>NUCLEOTIDE SEQUENCE [LARGE SCALE GENOMIC DNA]</scope>
    <source>
        <strain evidence="3">RSA 468</strain>
    </source>
</reference>
<accession>A0A4P9ZSM4</accession>
<dbReference type="PANTHER" id="PTHR28230:SF1">
    <property type="entry name" value="MITOCHONDRIAL IMPORT PROTEIN 2"/>
    <property type="match status" value="1"/>
</dbReference>
<name>A0A4P9ZSM4_9FUNG</name>
<feature type="region of interest" description="Disordered" evidence="1">
    <location>
        <begin position="20"/>
        <end position="55"/>
    </location>
</feature>
<evidence type="ECO:0000313" key="3">
    <source>
        <dbReference type="Proteomes" id="UP000268162"/>
    </source>
</evidence>
<dbReference type="EMBL" id="ML002630">
    <property type="protein sequence ID" value="RKP36576.1"/>
    <property type="molecule type" value="Genomic_DNA"/>
</dbReference>
<dbReference type="GO" id="GO:0005741">
    <property type="term" value="C:mitochondrial outer membrane"/>
    <property type="evidence" value="ECO:0007669"/>
    <property type="project" value="TreeGrafter"/>
</dbReference>
<organism evidence="2 3">
    <name type="scientific">Dimargaris cristalligena</name>
    <dbReference type="NCBI Taxonomy" id="215637"/>
    <lineage>
        <taxon>Eukaryota</taxon>
        <taxon>Fungi</taxon>
        <taxon>Fungi incertae sedis</taxon>
        <taxon>Zoopagomycota</taxon>
        <taxon>Kickxellomycotina</taxon>
        <taxon>Dimargaritomycetes</taxon>
        <taxon>Dimargaritales</taxon>
        <taxon>Dimargaritaceae</taxon>
        <taxon>Dimargaris</taxon>
    </lineage>
</organism>
<dbReference type="OrthoDB" id="5555533at2759"/>
<keyword evidence="3" id="KW-1185">Reference proteome</keyword>
<evidence type="ECO:0000313" key="2">
    <source>
        <dbReference type="EMBL" id="RKP36576.1"/>
    </source>
</evidence>
<dbReference type="InterPro" id="IPR037652">
    <property type="entry name" value="Mim2"/>
</dbReference>
<evidence type="ECO:0000256" key="1">
    <source>
        <dbReference type="SAM" id="MobiDB-lite"/>
    </source>
</evidence>
<dbReference type="GO" id="GO:0045040">
    <property type="term" value="P:protein insertion into mitochondrial outer membrane"/>
    <property type="evidence" value="ECO:0007669"/>
    <property type="project" value="InterPro"/>
</dbReference>
<dbReference type="AlphaFoldDB" id="A0A4P9ZSM4"/>
<proteinExistence type="predicted"/>